<comment type="function">
    <text evidence="1">Catalyzes the ATP-dependent phosphorylation of thiamine-monophosphate (TMP) to form thiamine-pyrophosphate (TPP), the active form of vitamin B1.</text>
</comment>
<feature type="binding site" evidence="1">
    <location>
        <position position="51"/>
    </location>
    <ligand>
        <name>Mg(2+)</name>
        <dbReference type="ChEBI" id="CHEBI:18420"/>
        <label>4</label>
    </ligand>
</feature>
<feature type="binding site" evidence="1">
    <location>
        <position position="53"/>
    </location>
    <ligand>
        <name>Mg(2+)</name>
        <dbReference type="ChEBI" id="CHEBI:18420"/>
        <label>2</label>
    </ligand>
</feature>
<keyword evidence="1" id="KW-0460">Magnesium</keyword>
<dbReference type="InterPro" id="IPR036676">
    <property type="entry name" value="PurM-like_C_sf"/>
</dbReference>
<feature type="binding site" evidence="1">
    <location>
        <position position="52"/>
    </location>
    <ligand>
        <name>Mg(2+)</name>
        <dbReference type="ChEBI" id="CHEBI:18420"/>
        <label>1</label>
    </ligand>
</feature>
<dbReference type="Gene3D" id="3.30.1330.10">
    <property type="entry name" value="PurM-like, N-terminal domain"/>
    <property type="match status" value="1"/>
</dbReference>
<dbReference type="GO" id="GO:0009030">
    <property type="term" value="F:thiamine-phosphate kinase activity"/>
    <property type="evidence" value="ECO:0007669"/>
    <property type="project" value="UniProtKB-UniRule"/>
</dbReference>
<keyword evidence="1" id="KW-0784">Thiamine biosynthesis</keyword>
<dbReference type="InterPro" id="IPR006283">
    <property type="entry name" value="ThiL-like"/>
</dbReference>
<dbReference type="GO" id="GO:0009229">
    <property type="term" value="P:thiamine diphosphate biosynthetic process"/>
    <property type="evidence" value="ECO:0007669"/>
    <property type="project" value="UniProtKB-UniRule"/>
</dbReference>
<feature type="binding site" evidence="1">
    <location>
        <position position="272"/>
    </location>
    <ligand>
        <name>substrate</name>
    </ligand>
</feature>
<dbReference type="Proteomes" id="UP001369247">
    <property type="component" value="Unassembled WGS sequence"/>
</dbReference>
<feature type="binding site" evidence="1">
    <location>
        <position position="81"/>
    </location>
    <ligand>
        <name>Mg(2+)</name>
        <dbReference type="ChEBI" id="CHEBI:18420"/>
        <label>2</label>
    </ligand>
</feature>
<gene>
    <name evidence="1 5" type="primary">thiL</name>
    <name evidence="5" type="ORF">N5910_09175</name>
    <name evidence="4" type="ORF">U2150_00390</name>
</gene>
<evidence type="ECO:0000259" key="2">
    <source>
        <dbReference type="Pfam" id="PF00586"/>
    </source>
</evidence>
<accession>A0A9E7RYD2</accession>
<dbReference type="RefSeq" id="WP_074359614.1">
    <property type="nucleotide sequence ID" value="NZ_CP104550.1"/>
</dbReference>
<comment type="pathway">
    <text evidence="1">Cofactor biosynthesis; thiamine diphosphate biosynthesis; thiamine diphosphate from thiamine phosphate: step 1/1.</text>
</comment>
<feature type="binding site" evidence="1">
    <location>
        <position position="81"/>
    </location>
    <ligand>
        <name>Mg(2+)</name>
        <dbReference type="ChEBI" id="CHEBI:18420"/>
        <label>4</label>
    </ligand>
</feature>
<dbReference type="Gene3D" id="3.90.650.10">
    <property type="entry name" value="PurM-like C-terminal domain"/>
    <property type="match status" value="1"/>
</dbReference>
<comment type="caution">
    <text evidence="1">Lacks conserved residue(s) required for the propagation of feature annotation.</text>
</comment>
<feature type="binding site" evidence="1">
    <location>
        <position position="153"/>
    </location>
    <ligand>
        <name>ATP</name>
        <dbReference type="ChEBI" id="CHEBI:30616"/>
    </ligand>
</feature>
<feature type="domain" description="PurM-like C-terminal" evidence="3">
    <location>
        <begin position="158"/>
        <end position="304"/>
    </location>
</feature>
<dbReference type="PANTHER" id="PTHR30270:SF3">
    <property type="entry name" value="THIAMINE-MONOPHOSPHATE KINASE"/>
    <property type="match status" value="1"/>
</dbReference>
<feature type="binding site" evidence="1">
    <location>
        <position position="221"/>
    </location>
    <ligand>
        <name>ATP</name>
        <dbReference type="ChEBI" id="CHEBI:30616"/>
    </ligand>
</feature>
<dbReference type="Proteomes" id="UP001065373">
    <property type="component" value="Chromosome"/>
</dbReference>
<dbReference type="CDD" id="cd02194">
    <property type="entry name" value="ThiL"/>
    <property type="match status" value="1"/>
</dbReference>
<comment type="miscellaneous">
    <text evidence="1">Reaction mechanism of ThiL seems to utilize a direct, inline transfer of the gamma-phosphate of ATP to TMP rather than a phosphorylated enzyme intermediate.</text>
</comment>
<dbReference type="InterPro" id="IPR010918">
    <property type="entry name" value="PurM-like_C_dom"/>
</dbReference>
<feature type="domain" description="PurM-like N-terminal" evidence="2">
    <location>
        <begin position="35"/>
        <end position="145"/>
    </location>
</feature>
<evidence type="ECO:0000313" key="6">
    <source>
        <dbReference type="Proteomes" id="UP001369247"/>
    </source>
</evidence>
<keyword evidence="1" id="KW-0547">Nucleotide-binding</keyword>
<keyword evidence="1" id="KW-0067">ATP-binding</keyword>
<feature type="binding site" evidence="1">
    <location>
        <position position="219"/>
    </location>
    <ligand>
        <name>Mg(2+)</name>
        <dbReference type="ChEBI" id="CHEBI:18420"/>
        <label>3</label>
    </ligand>
</feature>
<dbReference type="SUPFAM" id="SSF56042">
    <property type="entry name" value="PurM C-terminal domain-like"/>
    <property type="match status" value="1"/>
</dbReference>
<feature type="binding site" evidence="1">
    <location>
        <position position="81"/>
    </location>
    <ligand>
        <name>Mg(2+)</name>
        <dbReference type="ChEBI" id="CHEBI:18420"/>
        <label>3</label>
    </ligand>
</feature>
<feature type="binding site" evidence="1">
    <location>
        <begin position="127"/>
        <end position="128"/>
    </location>
    <ligand>
        <name>ATP</name>
        <dbReference type="ChEBI" id="CHEBI:30616"/>
    </ligand>
</feature>
<feature type="binding site" evidence="1">
    <location>
        <position position="222"/>
    </location>
    <ligand>
        <name>Mg(2+)</name>
        <dbReference type="ChEBI" id="CHEBI:18420"/>
        <label>5</label>
    </ligand>
</feature>
<proteinExistence type="inferred from homology"/>
<evidence type="ECO:0000256" key="1">
    <source>
        <dbReference type="HAMAP-Rule" id="MF_02128"/>
    </source>
</evidence>
<dbReference type="EMBL" id="CP104550">
    <property type="protein sequence ID" value="UXH32654.1"/>
    <property type="molecule type" value="Genomic_DNA"/>
</dbReference>
<feature type="binding site" evidence="1">
    <location>
        <position position="37"/>
    </location>
    <ligand>
        <name>Mg(2+)</name>
        <dbReference type="ChEBI" id="CHEBI:18420"/>
        <label>4</label>
    </ligand>
</feature>
<organism evidence="5">
    <name type="scientific">Methanothermobacter wolfeii</name>
    <name type="common">Methanobacterium wolfei</name>
    <dbReference type="NCBI Taxonomy" id="145261"/>
    <lineage>
        <taxon>Archaea</taxon>
        <taxon>Methanobacteriati</taxon>
        <taxon>Methanobacteriota</taxon>
        <taxon>Methanomada group</taxon>
        <taxon>Methanobacteria</taxon>
        <taxon>Methanobacteriales</taxon>
        <taxon>Methanobacteriaceae</taxon>
        <taxon>Methanothermobacter</taxon>
    </lineage>
</organism>
<dbReference type="GO" id="GO:0009228">
    <property type="term" value="P:thiamine biosynthetic process"/>
    <property type="evidence" value="ECO:0007669"/>
    <property type="project" value="UniProtKB-KW"/>
</dbReference>
<reference evidence="4 6" key="2">
    <citation type="submission" date="2023-12" db="EMBL/GenBank/DDBJ databases">
        <title>Phenotypic and Genomic Characterization of Methanothermobacter wolfeii Strain BSEL, a CO2-Capturing Archaeon with Minimal Nutrient Requirements.</title>
        <authorList>
            <person name="Ale Enriquez F."/>
            <person name="Ahring B.K."/>
        </authorList>
    </citation>
    <scope>NUCLEOTIDE SEQUENCE [LARGE SCALE GENOMIC DNA]</scope>
    <source>
        <strain evidence="4 6">BSEL-1</strain>
    </source>
</reference>
<dbReference type="NCBIfam" id="TIGR01379">
    <property type="entry name" value="thiL"/>
    <property type="match status" value="1"/>
</dbReference>
<feature type="binding site" evidence="1">
    <location>
        <position position="128"/>
    </location>
    <ligand>
        <name>Mg(2+)</name>
        <dbReference type="ChEBI" id="CHEBI:18420"/>
        <label>1</label>
    </ligand>
</feature>
<feature type="binding site" evidence="1">
    <location>
        <position position="37"/>
    </location>
    <ligand>
        <name>Mg(2+)</name>
        <dbReference type="ChEBI" id="CHEBI:18420"/>
        <label>3</label>
    </ligand>
</feature>
<dbReference type="PANTHER" id="PTHR30270">
    <property type="entry name" value="THIAMINE-MONOPHOSPHATE KINASE"/>
    <property type="match status" value="1"/>
</dbReference>
<dbReference type="Pfam" id="PF02769">
    <property type="entry name" value="AIRS_C"/>
    <property type="match status" value="1"/>
</dbReference>
<evidence type="ECO:0000313" key="4">
    <source>
        <dbReference type="EMBL" id="MEJ8541960.1"/>
    </source>
</evidence>
<feature type="binding site" evidence="1">
    <location>
        <position position="322"/>
    </location>
    <ligand>
        <name>substrate</name>
    </ligand>
</feature>
<comment type="similarity">
    <text evidence="1">Belongs to the thiamine-monophosphate kinase family.</text>
</comment>
<dbReference type="Pfam" id="PF00586">
    <property type="entry name" value="AIRS"/>
    <property type="match status" value="1"/>
</dbReference>
<dbReference type="GO" id="GO:0005524">
    <property type="term" value="F:ATP binding"/>
    <property type="evidence" value="ECO:0007669"/>
    <property type="project" value="UniProtKB-UniRule"/>
</dbReference>
<feature type="binding site" evidence="1">
    <location>
        <position position="60"/>
    </location>
    <ligand>
        <name>substrate</name>
    </ligand>
</feature>
<dbReference type="PIRSF" id="PIRSF005303">
    <property type="entry name" value="Thiam_monoph_kin"/>
    <property type="match status" value="1"/>
</dbReference>
<dbReference type="InterPro" id="IPR036921">
    <property type="entry name" value="PurM-like_N_sf"/>
</dbReference>
<comment type="catalytic activity">
    <reaction evidence="1">
        <text>thiamine phosphate + ATP = thiamine diphosphate + ADP</text>
        <dbReference type="Rhea" id="RHEA:15913"/>
        <dbReference type="ChEBI" id="CHEBI:30616"/>
        <dbReference type="ChEBI" id="CHEBI:37575"/>
        <dbReference type="ChEBI" id="CHEBI:58937"/>
        <dbReference type="ChEBI" id="CHEBI:456216"/>
        <dbReference type="EC" id="2.7.4.16"/>
    </reaction>
</comment>
<dbReference type="SUPFAM" id="SSF55326">
    <property type="entry name" value="PurM N-terminal domain-like"/>
    <property type="match status" value="1"/>
</dbReference>
<dbReference type="InterPro" id="IPR016188">
    <property type="entry name" value="PurM-like_N"/>
</dbReference>
<sequence>MSHGRISSLGEKKLVSWIIKRARASFPDSELHGLGDDAALLDIGDEYLVLTSDLLLETRHFPDPSRPYEMGWKTVTANMSDLAAMGSKPEAFMLSMALPDLEEDFFSSLIDGVMDACTHYRAPLIGGDTNESDEIILSGMAAGRVRKDRVLLKSGARTGDLVAVTGPLGLGAAGTELILSGEKPAKNHEAAVESSLKPLAPVEDALRIAESGLASSATDISDGLVSELGEIMDSSRVGFRIFKEKIPVPREVFEIASIINRDPMELALYYGEDFELVITAGPDEMKELSGITGLHVIGEVTDSGIEMIDKDGRTYTLDVRGYEHLKGGVQ</sequence>
<dbReference type="HAMAP" id="MF_02128">
    <property type="entry name" value="TMP_kinase"/>
    <property type="match status" value="1"/>
</dbReference>
<dbReference type="GO" id="GO:0000287">
    <property type="term" value="F:magnesium ion binding"/>
    <property type="evidence" value="ECO:0007669"/>
    <property type="project" value="UniProtKB-UniRule"/>
</dbReference>
<keyword evidence="1 5" id="KW-0808">Transferase</keyword>
<feature type="binding site" evidence="1">
    <location>
        <position position="53"/>
    </location>
    <ligand>
        <name>Mg(2+)</name>
        <dbReference type="ChEBI" id="CHEBI:18420"/>
        <label>1</label>
    </ligand>
</feature>
<reference evidence="5" key="1">
    <citation type="submission" date="2022-09" db="EMBL/GenBank/DDBJ databases">
        <title>Characterization of three MwoI isoschizomers from sequenced genome and metagenomes.</title>
        <authorList>
            <person name="Fomenkov A."/>
            <person name="Xu S.Y."/>
            <person name="Roberts R.J."/>
        </authorList>
    </citation>
    <scope>NUCLEOTIDE SEQUENCE</scope>
    <source>
        <strain evidence="5">DSM 2970</strain>
    </source>
</reference>
<dbReference type="AlphaFoldDB" id="A0A9E7RYD2"/>
<protein>
    <recommendedName>
        <fullName evidence="1">Thiamine-monophosphate kinase</fullName>
        <shortName evidence="1">TMP kinase</shortName>
        <shortName evidence="1">Thiamine-phosphate kinase</shortName>
        <ecNumber evidence="1">2.7.4.16</ecNumber>
    </recommendedName>
</protein>
<dbReference type="EC" id="2.7.4.16" evidence="1"/>
<dbReference type="KEGG" id="mwo:MWSIV6_1776"/>
<keyword evidence="1 5" id="KW-0418">Kinase</keyword>
<evidence type="ECO:0000259" key="3">
    <source>
        <dbReference type="Pfam" id="PF02769"/>
    </source>
</evidence>
<keyword evidence="1" id="KW-0479">Metal-binding</keyword>
<evidence type="ECO:0000313" key="5">
    <source>
        <dbReference type="EMBL" id="UXH32654.1"/>
    </source>
</evidence>
<keyword evidence="6" id="KW-1185">Reference proteome</keyword>
<name>A0A9E7RYD2_METWO</name>
<dbReference type="EMBL" id="JAXUHJ010000003">
    <property type="protein sequence ID" value="MEJ8541960.1"/>
    <property type="molecule type" value="Genomic_DNA"/>
</dbReference>
<dbReference type="GeneID" id="75107421"/>